<evidence type="ECO:0000256" key="1">
    <source>
        <dbReference type="PROSITE-ProRule" id="PRU00169"/>
    </source>
</evidence>
<dbReference type="PANTHER" id="PTHR44520">
    <property type="entry name" value="RESPONSE REGULATOR RCP1-RELATED"/>
    <property type="match status" value="1"/>
</dbReference>
<dbReference type="Gene3D" id="3.40.50.2300">
    <property type="match status" value="1"/>
</dbReference>
<keyword evidence="1" id="KW-0597">Phosphoprotein</keyword>
<evidence type="ECO:0000313" key="3">
    <source>
        <dbReference type="EMBL" id="RPD38614.1"/>
    </source>
</evidence>
<dbReference type="Pfam" id="PF00072">
    <property type="entry name" value="Response_reg"/>
    <property type="match status" value="1"/>
</dbReference>
<evidence type="ECO:0000259" key="2">
    <source>
        <dbReference type="PROSITE" id="PS50110"/>
    </source>
</evidence>
<dbReference type="GO" id="GO:0000160">
    <property type="term" value="P:phosphorelay signal transduction system"/>
    <property type="evidence" value="ECO:0007669"/>
    <property type="project" value="InterPro"/>
</dbReference>
<organism evidence="3 4">
    <name type="scientific">Chitinophaga barathri</name>
    <dbReference type="NCBI Taxonomy" id="1647451"/>
    <lineage>
        <taxon>Bacteria</taxon>
        <taxon>Pseudomonadati</taxon>
        <taxon>Bacteroidota</taxon>
        <taxon>Chitinophagia</taxon>
        <taxon>Chitinophagales</taxon>
        <taxon>Chitinophagaceae</taxon>
        <taxon>Chitinophaga</taxon>
    </lineage>
</organism>
<comment type="caution">
    <text evidence="3">The sequence shown here is derived from an EMBL/GenBank/DDBJ whole genome shotgun (WGS) entry which is preliminary data.</text>
</comment>
<dbReference type="InterPro" id="IPR052893">
    <property type="entry name" value="TCS_response_regulator"/>
</dbReference>
<dbReference type="InterPro" id="IPR001789">
    <property type="entry name" value="Sig_transdc_resp-reg_receiver"/>
</dbReference>
<proteinExistence type="predicted"/>
<dbReference type="SUPFAM" id="SSF52172">
    <property type="entry name" value="CheY-like"/>
    <property type="match status" value="1"/>
</dbReference>
<reference evidence="4" key="1">
    <citation type="submission" date="2018-11" db="EMBL/GenBank/DDBJ databases">
        <title>Chitinophaga lutea sp.nov., isolate from arsenic contaminated soil.</title>
        <authorList>
            <person name="Zong Y."/>
        </authorList>
    </citation>
    <scope>NUCLEOTIDE SEQUENCE [LARGE SCALE GENOMIC DNA]</scope>
    <source>
        <strain evidence="4">YLT18</strain>
    </source>
</reference>
<dbReference type="Proteomes" id="UP000279089">
    <property type="component" value="Unassembled WGS sequence"/>
</dbReference>
<sequence length="141" mass="16396">MSNRPKIFLFADDDPEDQEILEDAIKAIDPEIKLHMVHNGQQAIEYLESCSDPDLPCFIILDYKMPVFNAVEVLERIHYHPRLHPIPKVVWSTSNQPEHVKLCLQKGALEYFVKPMQMSELAEIARRMLDLCENALDKRPQ</sequence>
<accession>A0A3N4M5N6</accession>
<dbReference type="SMART" id="SM00448">
    <property type="entry name" value="REC"/>
    <property type="match status" value="1"/>
</dbReference>
<dbReference type="RefSeq" id="WP_120518837.1">
    <property type="nucleotide sequence ID" value="NZ_QXZY01000014.1"/>
</dbReference>
<gene>
    <name evidence="3" type="ORF">EG028_23140</name>
</gene>
<evidence type="ECO:0000313" key="4">
    <source>
        <dbReference type="Proteomes" id="UP000279089"/>
    </source>
</evidence>
<name>A0A3N4M5N6_9BACT</name>
<dbReference type="InterPro" id="IPR011006">
    <property type="entry name" value="CheY-like_superfamily"/>
</dbReference>
<dbReference type="PROSITE" id="PS50110">
    <property type="entry name" value="RESPONSE_REGULATORY"/>
    <property type="match status" value="1"/>
</dbReference>
<keyword evidence="4" id="KW-1185">Reference proteome</keyword>
<feature type="domain" description="Response regulatory" evidence="2">
    <location>
        <begin position="7"/>
        <end position="129"/>
    </location>
</feature>
<protein>
    <submittedName>
        <fullName evidence="3">Response regulator</fullName>
    </submittedName>
</protein>
<feature type="modified residue" description="4-aspartylphosphate" evidence="1">
    <location>
        <position position="62"/>
    </location>
</feature>
<dbReference type="EMBL" id="RMBX01000014">
    <property type="protein sequence ID" value="RPD38614.1"/>
    <property type="molecule type" value="Genomic_DNA"/>
</dbReference>
<dbReference type="AlphaFoldDB" id="A0A3N4M5N6"/>
<dbReference type="OrthoDB" id="663690at2"/>